<dbReference type="InterPro" id="IPR000253">
    <property type="entry name" value="FHA_dom"/>
</dbReference>
<name>A0ABV8U075_9ACTN</name>
<evidence type="ECO:0000313" key="3">
    <source>
        <dbReference type="EMBL" id="MFC4336078.1"/>
    </source>
</evidence>
<proteinExistence type="predicted"/>
<dbReference type="InterPro" id="IPR008984">
    <property type="entry name" value="SMAD_FHA_dom_sf"/>
</dbReference>
<dbReference type="Proteomes" id="UP001595823">
    <property type="component" value="Unassembled WGS sequence"/>
</dbReference>
<dbReference type="RefSeq" id="WP_380621549.1">
    <property type="nucleotide sequence ID" value="NZ_JBHSDK010000015.1"/>
</dbReference>
<protein>
    <submittedName>
        <fullName evidence="3">FHA domain-containing protein</fullName>
    </submittedName>
</protein>
<keyword evidence="1" id="KW-0597">Phosphoprotein</keyword>
<evidence type="ECO:0000256" key="1">
    <source>
        <dbReference type="ARBA" id="ARBA00022553"/>
    </source>
</evidence>
<organism evidence="3 4">
    <name type="scientific">Salininema proteolyticum</name>
    <dbReference type="NCBI Taxonomy" id="1607685"/>
    <lineage>
        <taxon>Bacteria</taxon>
        <taxon>Bacillati</taxon>
        <taxon>Actinomycetota</taxon>
        <taxon>Actinomycetes</taxon>
        <taxon>Glycomycetales</taxon>
        <taxon>Glycomycetaceae</taxon>
        <taxon>Salininema</taxon>
    </lineage>
</organism>
<gene>
    <name evidence="3" type="ORF">ACFPET_12775</name>
</gene>
<reference evidence="4" key="1">
    <citation type="journal article" date="2019" name="Int. J. Syst. Evol. Microbiol.">
        <title>The Global Catalogue of Microorganisms (GCM) 10K type strain sequencing project: providing services to taxonomists for standard genome sequencing and annotation.</title>
        <authorList>
            <consortium name="The Broad Institute Genomics Platform"/>
            <consortium name="The Broad Institute Genome Sequencing Center for Infectious Disease"/>
            <person name="Wu L."/>
            <person name="Ma J."/>
        </authorList>
    </citation>
    <scope>NUCLEOTIDE SEQUENCE [LARGE SCALE GENOMIC DNA]</scope>
    <source>
        <strain evidence="4">IBRC-M 10908</strain>
    </source>
</reference>
<dbReference type="Gene3D" id="2.60.200.20">
    <property type="match status" value="1"/>
</dbReference>
<dbReference type="CDD" id="cd00060">
    <property type="entry name" value="FHA"/>
    <property type="match status" value="1"/>
</dbReference>
<comment type="caution">
    <text evidence="3">The sequence shown here is derived from an EMBL/GenBank/DDBJ whole genome shotgun (WGS) entry which is preliminary data.</text>
</comment>
<dbReference type="EMBL" id="JBHSDK010000015">
    <property type="protein sequence ID" value="MFC4336078.1"/>
    <property type="molecule type" value="Genomic_DNA"/>
</dbReference>
<evidence type="ECO:0000313" key="4">
    <source>
        <dbReference type="Proteomes" id="UP001595823"/>
    </source>
</evidence>
<keyword evidence="4" id="KW-1185">Reference proteome</keyword>
<dbReference type="SMART" id="SM00240">
    <property type="entry name" value="FHA"/>
    <property type="match status" value="1"/>
</dbReference>
<sequence>MPMNVRCPDGHVSADPVRCSRCRKDIPQEYLDPCPACGTARSGPYCGRCGRLLLASFIDENDPLNWEVLVWADRALYDRLPPDAAERLPFPSDFALRTVPCARKELIIGRLHSDGRGDADVDLSTDPGVSHRHARLALAESRWVLTDLGSRNSTYLAGTVVDRPRVVTPADTVHLGVWTGLRLALREGA</sequence>
<evidence type="ECO:0000259" key="2">
    <source>
        <dbReference type="PROSITE" id="PS50006"/>
    </source>
</evidence>
<accession>A0ABV8U075</accession>
<dbReference type="Pfam" id="PF00498">
    <property type="entry name" value="FHA"/>
    <property type="match status" value="1"/>
</dbReference>
<feature type="domain" description="FHA" evidence="2">
    <location>
        <begin position="106"/>
        <end position="161"/>
    </location>
</feature>
<dbReference type="PROSITE" id="PS50006">
    <property type="entry name" value="FHA_DOMAIN"/>
    <property type="match status" value="1"/>
</dbReference>
<dbReference type="SUPFAM" id="SSF49879">
    <property type="entry name" value="SMAD/FHA domain"/>
    <property type="match status" value="1"/>
</dbReference>